<comment type="caution">
    <text evidence="1">The sequence shown here is derived from an EMBL/GenBank/DDBJ whole genome shotgun (WGS) entry which is preliminary data.</text>
</comment>
<gene>
    <name evidence="1" type="ORF">CU097_013071</name>
</gene>
<proteinExistence type="predicted"/>
<evidence type="ECO:0000313" key="2">
    <source>
        <dbReference type="Proteomes" id="UP000252139"/>
    </source>
</evidence>
<evidence type="ECO:0000313" key="1">
    <source>
        <dbReference type="EMBL" id="RCH91901.1"/>
    </source>
</evidence>
<feature type="non-terminal residue" evidence="1">
    <location>
        <position position="1"/>
    </location>
</feature>
<sequence>SANIKDAYKIIISFTDIFDESSYKAFTTWYTRNEAAFLTSTSKQRKVVDGSKIRCHELHVMKQAFQADVVNEIVKYMPLYQQHIADLKESGYKITSYARKSVTEESDDQRVKMLQNMVSRLRERPLVDGVFVFPCCSASDLISPRDMVSKSQLLKKLEDITDNAQERDVFLVIIDFAGLTTNANDLKVFAGNYDRHKKLTVEWLPTKNEVKVL</sequence>
<dbReference type="AlphaFoldDB" id="A0A367JQD4"/>
<keyword evidence="2" id="KW-1185">Reference proteome</keyword>
<name>A0A367JQD4_RHIAZ</name>
<accession>A0A367JQD4</accession>
<reference evidence="1 2" key="1">
    <citation type="journal article" date="2018" name="G3 (Bethesda)">
        <title>Phylogenetic and Phylogenomic Definition of Rhizopus Species.</title>
        <authorList>
            <person name="Gryganskyi A.P."/>
            <person name="Golan J."/>
            <person name="Dolatabadi S."/>
            <person name="Mondo S."/>
            <person name="Robb S."/>
            <person name="Idnurm A."/>
            <person name="Muszewska A."/>
            <person name="Steczkiewicz K."/>
            <person name="Masonjones S."/>
            <person name="Liao H.L."/>
            <person name="Gajdeczka M.T."/>
            <person name="Anike F."/>
            <person name="Vuek A."/>
            <person name="Anishchenko I.M."/>
            <person name="Voigt K."/>
            <person name="de Hoog G.S."/>
            <person name="Smith M.E."/>
            <person name="Heitman J."/>
            <person name="Vilgalys R."/>
            <person name="Stajich J.E."/>
        </authorList>
    </citation>
    <scope>NUCLEOTIDE SEQUENCE [LARGE SCALE GENOMIC DNA]</scope>
    <source>
        <strain evidence="1 2">CBS 357.93</strain>
    </source>
</reference>
<dbReference type="Proteomes" id="UP000252139">
    <property type="component" value="Unassembled WGS sequence"/>
</dbReference>
<dbReference type="OrthoDB" id="2275636at2759"/>
<dbReference type="EMBL" id="PJQL01000905">
    <property type="protein sequence ID" value="RCH91901.1"/>
    <property type="molecule type" value="Genomic_DNA"/>
</dbReference>
<protein>
    <submittedName>
        <fullName evidence="1">Uncharacterized protein</fullName>
    </submittedName>
</protein>
<organism evidence="1 2">
    <name type="scientific">Rhizopus azygosporus</name>
    <name type="common">Rhizopus microsporus var. azygosporus</name>
    <dbReference type="NCBI Taxonomy" id="86630"/>
    <lineage>
        <taxon>Eukaryota</taxon>
        <taxon>Fungi</taxon>
        <taxon>Fungi incertae sedis</taxon>
        <taxon>Mucoromycota</taxon>
        <taxon>Mucoromycotina</taxon>
        <taxon>Mucoromycetes</taxon>
        <taxon>Mucorales</taxon>
        <taxon>Mucorineae</taxon>
        <taxon>Rhizopodaceae</taxon>
        <taxon>Rhizopus</taxon>
    </lineage>
</organism>